<protein>
    <recommendedName>
        <fullName evidence="1">SLH domain-containing protein</fullName>
    </recommendedName>
</protein>
<dbReference type="PROSITE" id="PS51272">
    <property type="entry name" value="SLH"/>
    <property type="match status" value="3"/>
</dbReference>
<reference evidence="3" key="1">
    <citation type="submission" date="2018-12" db="EMBL/GenBank/DDBJ databases">
        <title>Genome sequence of Peanibacillus sp.</title>
        <authorList>
            <person name="Subramani G."/>
            <person name="Srinivasan S."/>
            <person name="Kim M.K."/>
        </authorList>
    </citation>
    <scope>NUCLEOTIDE SEQUENCE [LARGE SCALE GENOMIC DNA]</scope>
    <source>
        <strain evidence="3">18JY67-1</strain>
    </source>
</reference>
<dbReference type="InterPro" id="IPR051465">
    <property type="entry name" value="Cell_Envelope_Struct_Comp"/>
</dbReference>
<accession>A0A3Q8X2T7</accession>
<dbReference type="EMBL" id="CP034437">
    <property type="protein sequence ID" value="AZN39164.1"/>
    <property type="molecule type" value="Genomic_DNA"/>
</dbReference>
<dbReference type="PANTHER" id="PTHR43308:SF5">
    <property type="entry name" value="S-LAYER PROTEIN _ PEPTIDOGLYCAN ENDO-BETA-N-ACETYLGLUCOSAMINIDASE"/>
    <property type="match status" value="1"/>
</dbReference>
<organism evidence="2 3">
    <name type="scientific">Paenibacillus albus</name>
    <dbReference type="NCBI Taxonomy" id="2495582"/>
    <lineage>
        <taxon>Bacteria</taxon>
        <taxon>Bacillati</taxon>
        <taxon>Bacillota</taxon>
        <taxon>Bacilli</taxon>
        <taxon>Bacillales</taxon>
        <taxon>Paenibacillaceae</taxon>
        <taxon>Paenibacillus</taxon>
    </lineage>
</organism>
<evidence type="ECO:0000313" key="3">
    <source>
        <dbReference type="Proteomes" id="UP000272528"/>
    </source>
</evidence>
<dbReference type="InterPro" id="IPR001119">
    <property type="entry name" value="SLH_dom"/>
</dbReference>
<keyword evidence="3" id="KW-1185">Reference proteome</keyword>
<dbReference type="KEGG" id="palb:EJC50_05420"/>
<feature type="domain" description="SLH" evidence="1">
    <location>
        <begin position="181"/>
        <end position="244"/>
    </location>
</feature>
<sequence length="1964" mass="208855">MRIHRKGRRTRFVVMLLIAALFAQLLPLYPGKSNTASAAELADLMASVTAEPTKTVPAETAPAQTDIAGHWAESAILSWLRAGLVSGFPDGKFHPDGKVNRAELAAMINRVFQYKIASKVSFADVPSAKWYAADVARAVAAGYMQGDGKGLFHPEAPVTRGEVAVVIARLLKLDTKSESVAAKFADAKGIASWSRGAISAVVAAGVMKGYDGNLFKANQPLTRAESVVILQRVQEKSVGGKAIPSSIDLAGTYGPASGTEIVAGNVAINSPNVVLRNVTIKGDLLLGEGIGEGDATLDHVVVEDETTVKGGGKNSVHIMDSTLARVVITKVDGQVRVVIEGSTAVDQVTVESGATLQVASGSGASYGTVKVSTTGEVTLTGDFPDVVLVAAAQLTVTGGKVDNLTLTDQAAGADITLQKNVQIGTLNADAASTIKGDGKIATASITATGVTIDQKPAQTIIADGIAVNVGGTVTQGGGTDSGGAPRIKAVAVTVANPTAGGFDLKLSPAVPNLTAANLIMVNADGMPALVSKVSSANDGANYRAEGFLTGGATYTLSLAKPGYMFGGSKTIVIPDVPAITGAIINPGLTKVTLLFSKPLASLPGAPAGFSVTSSGTPVAITGVTLSQSATRIELSLAAPIQPSALVLSYVPGTIQSTDSKALPATTYRMFTDGSTPAGRVSYDRMLGMTAEEAAADLKDNASVEASAASKALIDGGYNTNGLIKALNTVYHITNENMPSLLLPQGISVLNLLIGMKEAGILNVQNLGKNFSYLDGNSDDWVNALKLTGYTDEQVVSYSWFFPNVKLAASLRTYYGTDNVRAAKLFAVYTYSSFSNDVGRVLKEVYANDDWTAVSALKAAAIDTSRAGQMLRDTYEAAPDRAAGLLKDNGYAAADIGTMLIQDYGITSQETVKAMRSGGFAIRDIWSGLAYAESPVAALRSSFTSVEVYNFLYSLDHRSDTVISSMKYGGFTAVETATALMLANPDIKTKAVLMAQLMQTDPGSAATYRYDAADALDAVRKKFGGTLTELAALLVQFGASTVTTKLPGQVTVVEGLARAGFNSGDIVQWLAPSNTLTQAQATNVVLELRNAGYPLSSLSNVMKTLSLKVYSSSYSPNIVRVLAASGLNTTTSEAIPGYTATEIAKFLSGAGYGNYTDVTTDLQLVYSKTETARAIAEATGYSAVDMLYFLNLTGLYRGASDIQVLSQVLQDGYGLSADEAVRTLKGSYVTVMQDFGTIVDVLKRGYGHTDTIELIHDLAAGGYTTSQIGDGLVLNGAVFKDAGYSSTEVAKYLLYKRTSMNDMALSLRNLDYNLTEITTALYNLYTGAQDQVVPQVTSWLSNELLGYSSDEVTAAVTAIFNVDPFSSMAQSLFWGSNSATQAAVTLKELFRDKDAIAMARGLKAAGYSRDNVLIGIFQAYCDGYIYKEGALQTMQDVIVTVYPEVTNVLEATLKASDVRTSKYAISVMKSMGKTFEDTIAVLEHVYGLNADAVLNAMMDNRLFGISEDMIVNKVGTYYNLDPIKLYIGWMVAHQYKAYDVQAIVQQAFHITDGVVIAKLLNQAGYTKANILFALDYNFHGDVEEAMAQVLVQLFGSTDVQGVAAELLQWGYLGELVYPALKKALPSKSQGEILIAMKQAGFTDLYDAARSISKGDSTAIMQFRNLGFSVVDAEHLLEGTWQYNLRDTIRYLIDAGYPLSDIGRQLNRPQEIANTMRAMNYSFDQITTVTFAADPRPSMMPEYLYMAGYTNIDDLVKALAIIHEDPKKYIYDLWSAKMGLNSIPNKPVTSGPSYSAWTATTLAVAVSKNSPLTLVDLGRAFLDSQFFNNKAIYEALQSVADIGVSFIQADLDSAISAMLTDLRDGIPFAIMHEAGLSSNDAARVMKQFGWDWIPACIQLVQAGYSAGDTWDALWDVYHNELGFQILNVMSAVAPLASLGLAENLTTFQSVTRAALKKAMMDYFTHR</sequence>
<proteinExistence type="predicted"/>
<dbReference type="OrthoDB" id="185675at2"/>
<gene>
    <name evidence="2" type="ORF">EJC50_05420</name>
</gene>
<dbReference type="Pfam" id="PF00395">
    <property type="entry name" value="SLH"/>
    <property type="match status" value="3"/>
</dbReference>
<dbReference type="RefSeq" id="WP_126013354.1">
    <property type="nucleotide sequence ID" value="NZ_CP034437.1"/>
</dbReference>
<feature type="domain" description="SLH" evidence="1">
    <location>
        <begin position="123"/>
        <end position="179"/>
    </location>
</feature>
<name>A0A3Q8X2T7_9BACL</name>
<evidence type="ECO:0000259" key="1">
    <source>
        <dbReference type="PROSITE" id="PS51272"/>
    </source>
</evidence>
<feature type="domain" description="SLH" evidence="1">
    <location>
        <begin position="59"/>
        <end position="122"/>
    </location>
</feature>
<dbReference type="Proteomes" id="UP000272528">
    <property type="component" value="Chromosome"/>
</dbReference>
<evidence type="ECO:0000313" key="2">
    <source>
        <dbReference type="EMBL" id="AZN39164.1"/>
    </source>
</evidence>
<dbReference type="PANTHER" id="PTHR43308">
    <property type="entry name" value="OUTER MEMBRANE PROTEIN ALPHA-RELATED"/>
    <property type="match status" value="1"/>
</dbReference>